<organism evidence="1 2">
    <name type="scientific">Longimycelium tulufanense</name>
    <dbReference type="NCBI Taxonomy" id="907463"/>
    <lineage>
        <taxon>Bacteria</taxon>
        <taxon>Bacillati</taxon>
        <taxon>Actinomycetota</taxon>
        <taxon>Actinomycetes</taxon>
        <taxon>Pseudonocardiales</taxon>
        <taxon>Pseudonocardiaceae</taxon>
        <taxon>Longimycelium</taxon>
    </lineage>
</organism>
<keyword evidence="2" id="KW-1185">Reference proteome</keyword>
<name>A0A8J3CJE2_9PSEU</name>
<dbReference type="Proteomes" id="UP000637578">
    <property type="component" value="Unassembled WGS sequence"/>
</dbReference>
<dbReference type="AlphaFoldDB" id="A0A8J3CJE2"/>
<proteinExistence type="predicted"/>
<accession>A0A8J3CJE2</accession>
<protein>
    <submittedName>
        <fullName evidence="1">Uncharacterized protein</fullName>
    </submittedName>
</protein>
<evidence type="ECO:0000313" key="2">
    <source>
        <dbReference type="Proteomes" id="UP000637578"/>
    </source>
</evidence>
<evidence type="ECO:0000313" key="1">
    <source>
        <dbReference type="EMBL" id="GGM76163.1"/>
    </source>
</evidence>
<comment type="caution">
    <text evidence="1">The sequence shown here is derived from an EMBL/GenBank/DDBJ whole genome shotgun (WGS) entry which is preliminary data.</text>
</comment>
<reference evidence="1" key="1">
    <citation type="journal article" date="2014" name="Int. J. Syst. Evol. Microbiol.">
        <title>Complete genome sequence of Corynebacterium casei LMG S-19264T (=DSM 44701T), isolated from a smear-ripened cheese.</title>
        <authorList>
            <consortium name="US DOE Joint Genome Institute (JGI-PGF)"/>
            <person name="Walter F."/>
            <person name="Albersmeier A."/>
            <person name="Kalinowski J."/>
            <person name="Ruckert C."/>
        </authorList>
    </citation>
    <scope>NUCLEOTIDE SEQUENCE</scope>
    <source>
        <strain evidence="1">CGMCC 4.5737</strain>
    </source>
</reference>
<gene>
    <name evidence="1" type="ORF">GCM10012275_53650</name>
</gene>
<sequence length="188" mass="20974">MRVDLNAFLAMATNVRAGSVRAIVETTDETGAPTTESVHELDAEDLLHWTHRMRDERSGETLETACDGRELTRTNGTHTAVSDLPAEWSLDDPRHFYTWLAIDDTWLVEMIRPFDFLAKLLLTDQRAEGGNLILAGEPLGNEPSPYNGFAVPDGRQIVAFLEPEHAGLSQVEIYHGDRLTARFTLTRG</sequence>
<dbReference type="EMBL" id="BMMK01000036">
    <property type="protein sequence ID" value="GGM76163.1"/>
    <property type="molecule type" value="Genomic_DNA"/>
</dbReference>
<reference evidence="1" key="2">
    <citation type="submission" date="2020-09" db="EMBL/GenBank/DDBJ databases">
        <authorList>
            <person name="Sun Q."/>
            <person name="Zhou Y."/>
        </authorList>
    </citation>
    <scope>NUCLEOTIDE SEQUENCE</scope>
    <source>
        <strain evidence="1">CGMCC 4.5737</strain>
    </source>
</reference>
<dbReference type="RefSeq" id="WP_189061202.1">
    <property type="nucleotide sequence ID" value="NZ_BMMK01000036.1"/>
</dbReference>